<dbReference type="PROSITE" id="PS50931">
    <property type="entry name" value="HTH_LYSR"/>
    <property type="match status" value="1"/>
</dbReference>
<dbReference type="AlphaFoldDB" id="A0A1C6T2U5"/>
<evidence type="ECO:0000313" key="7">
    <source>
        <dbReference type="Proteomes" id="UP000198959"/>
    </source>
</evidence>
<dbReference type="Pfam" id="PF03466">
    <property type="entry name" value="LysR_substrate"/>
    <property type="match status" value="1"/>
</dbReference>
<dbReference type="InterPro" id="IPR036388">
    <property type="entry name" value="WH-like_DNA-bd_sf"/>
</dbReference>
<keyword evidence="3 6" id="KW-0238">DNA-binding</keyword>
<dbReference type="Pfam" id="PF00126">
    <property type="entry name" value="HTH_1"/>
    <property type="match status" value="1"/>
</dbReference>
<dbReference type="PANTHER" id="PTHR30346:SF30">
    <property type="entry name" value="SMALL NEUTRAL PROTEASE REGULATORY PROTEIN"/>
    <property type="match status" value="1"/>
</dbReference>
<dbReference type="PRINTS" id="PR00039">
    <property type="entry name" value="HTHLYSR"/>
</dbReference>
<gene>
    <name evidence="6" type="ORF">GA0074692_4264</name>
</gene>
<dbReference type="GO" id="GO:0003677">
    <property type="term" value="F:DNA binding"/>
    <property type="evidence" value="ECO:0007669"/>
    <property type="project" value="UniProtKB-KW"/>
</dbReference>
<dbReference type="STRING" id="145854.GA0074692_4264"/>
<evidence type="ECO:0000313" key="6">
    <source>
        <dbReference type="EMBL" id="SCL36098.1"/>
    </source>
</evidence>
<name>A0A1C6T2U5_9ACTN</name>
<keyword evidence="4" id="KW-0804">Transcription</keyword>
<dbReference type="InterPro" id="IPR000847">
    <property type="entry name" value="LysR_HTH_N"/>
</dbReference>
<dbReference type="InterPro" id="IPR036390">
    <property type="entry name" value="WH_DNA-bd_sf"/>
</dbReference>
<accession>A0A1C6T2U5</accession>
<evidence type="ECO:0000259" key="5">
    <source>
        <dbReference type="PROSITE" id="PS50931"/>
    </source>
</evidence>
<keyword evidence="7" id="KW-1185">Reference proteome</keyword>
<dbReference type="OrthoDB" id="3171102at2"/>
<dbReference type="Proteomes" id="UP000198959">
    <property type="component" value="Unassembled WGS sequence"/>
</dbReference>
<dbReference type="GO" id="GO:0032993">
    <property type="term" value="C:protein-DNA complex"/>
    <property type="evidence" value="ECO:0007669"/>
    <property type="project" value="TreeGrafter"/>
</dbReference>
<feature type="domain" description="HTH lysR-type" evidence="5">
    <location>
        <begin position="1"/>
        <end position="60"/>
    </location>
</feature>
<keyword evidence="2" id="KW-0805">Transcription regulation</keyword>
<dbReference type="Gene3D" id="3.40.190.10">
    <property type="entry name" value="Periplasmic binding protein-like II"/>
    <property type="match status" value="2"/>
</dbReference>
<dbReference type="EMBL" id="FMHW01000002">
    <property type="protein sequence ID" value="SCL36098.1"/>
    <property type="molecule type" value="Genomic_DNA"/>
</dbReference>
<dbReference type="InterPro" id="IPR005119">
    <property type="entry name" value="LysR_subst-bd"/>
</dbReference>
<dbReference type="GO" id="GO:0003700">
    <property type="term" value="F:DNA-binding transcription factor activity"/>
    <property type="evidence" value="ECO:0007669"/>
    <property type="project" value="InterPro"/>
</dbReference>
<dbReference type="SUPFAM" id="SSF53850">
    <property type="entry name" value="Periplasmic binding protein-like II"/>
    <property type="match status" value="1"/>
</dbReference>
<organism evidence="6 7">
    <name type="scientific">Micromonospora pallida</name>
    <dbReference type="NCBI Taxonomy" id="145854"/>
    <lineage>
        <taxon>Bacteria</taxon>
        <taxon>Bacillati</taxon>
        <taxon>Actinomycetota</taxon>
        <taxon>Actinomycetes</taxon>
        <taxon>Micromonosporales</taxon>
        <taxon>Micromonosporaceae</taxon>
        <taxon>Micromonospora</taxon>
    </lineage>
</organism>
<protein>
    <submittedName>
        <fullName evidence="6">DNA-binding transcriptional regulator, LysR family</fullName>
    </submittedName>
</protein>
<dbReference type="Gene3D" id="1.10.10.10">
    <property type="entry name" value="Winged helix-like DNA-binding domain superfamily/Winged helix DNA-binding domain"/>
    <property type="match status" value="1"/>
</dbReference>
<sequence length="324" mass="35015">MDLEIRHLRVVTAIATAGSISRAAAALGYTQPALTAQLQRIERALGGPLFERGGSGVRPTTLGTIVLNHSTGLLALYDDLLRDVRQRGPDDTDLNTVRLGSIPGPLTGPLMTAVRTLLPHADVSLQVADTEEELLDLLVGGRLEFGLGMDYPGYELALPPELGDAVLAVDPIFVALSAGHPLAGRAEVALPDLATEQWLVGEGKDVRMRALFRAASRRAGFTPRQVQRMNASVVFPLISQGHGVALTHALTPARAGVVIRPLAGNPMWVRHRLIWPCRGPLVPHADRLRDALTEAHRVEARRYPVYRDWLDHRTPAPDGPITPA</sequence>
<evidence type="ECO:0000256" key="1">
    <source>
        <dbReference type="ARBA" id="ARBA00009437"/>
    </source>
</evidence>
<dbReference type="RefSeq" id="WP_091646872.1">
    <property type="nucleotide sequence ID" value="NZ_FMHW01000002.1"/>
</dbReference>
<evidence type="ECO:0000256" key="2">
    <source>
        <dbReference type="ARBA" id="ARBA00023015"/>
    </source>
</evidence>
<comment type="similarity">
    <text evidence="1">Belongs to the LysR transcriptional regulatory family.</text>
</comment>
<dbReference type="SUPFAM" id="SSF46785">
    <property type="entry name" value="Winged helix' DNA-binding domain"/>
    <property type="match status" value="1"/>
</dbReference>
<evidence type="ECO:0000256" key="3">
    <source>
        <dbReference type="ARBA" id="ARBA00023125"/>
    </source>
</evidence>
<proteinExistence type="inferred from homology"/>
<evidence type="ECO:0000256" key="4">
    <source>
        <dbReference type="ARBA" id="ARBA00023163"/>
    </source>
</evidence>
<reference evidence="7" key="1">
    <citation type="submission" date="2016-06" db="EMBL/GenBank/DDBJ databases">
        <authorList>
            <person name="Varghese N."/>
            <person name="Submissions Spin"/>
        </authorList>
    </citation>
    <scope>NUCLEOTIDE SEQUENCE [LARGE SCALE GENOMIC DNA]</scope>
    <source>
        <strain evidence="7">DSM 43817</strain>
    </source>
</reference>
<dbReference type="PANTHER" id="PTHR30346">
    <property type="entry name" value="TRANSCRIPTIONAL DUAL REGULATOR HCAR-RELATED"/>
    <property type="match status" value="1"/>
</dbReference>